<protein>
    <recommendedName>
        <fullName evidence="3">Methyltransferase domain-containing protein</fullName>
    </recommendedName>
</protein>
<dbReference type="GeneID" id="19973112"/>
<dbReference type="HOGENOM" id="CLU_049749_2_1_1"/>
<organism evidence="1 2">
    <name type="scientific">Cyphellophora europaea (strain CBS 101466)</name>
    <name type="common">Phialophora europaea</name>
    <dbReference type="NCBI Taxonomy" id="1220924"/>
    <lineage>
        <taxon>Eukaryota</taxon>
        <taxon>Fungi</taxon>
        <taxon>Dikarya</taxon>
        <taxon>Ascomycota</taxon>
        <taxon>Pezizomycotina</taxon>
        <taxon>Eurotiomycetes</taxon>
        <taxon>Chaetothyriomycetidae</taxon>
        <taxon>Chaetothyriales</taxon>
        <taxon>Cyphellophoraceae</taxon>
        <taxon>Cyphellophora</taxon>
    </lineage>
</organism>
<dbReference type="Gene3D" id="3.40.50.150">
    <property type="entry name" value="Vaccinia Virus protein VP39"/>
    <property type="match status" value="1"/>
</dbReference>
<dbReference type="eggNOG" id="ENOG502SNAE">
    <property type="taxonomic scope" value="Eukaryota"/>
</dbReference>
<sequence length="276" mass="30368">MASSLAFWDGIASDWDREIRDVGNDYWTYLQKPALERMVAPKAGEHALELATGNGLVARFLAQYGVDVLGTDGSPKMVSLASARTVVGEPSAGSLRFQQLDVSSESEVDAFIAERTAQLAGGADIVTMNMAIMDIEDLQPLAKLLKHLLKPVTGRFVATLLHPFFFTNNATRTVEVDEDANGRRRVVRSIKVKEYLEVAPHKAGLYLPQSSADDVVFHRPIHALLAPFFAVGLVVDALEEPNFDESFMDETRPYGSKSFTQIPKILALRLRLPKPA</sequence>
<evidence type="ECO:0000313" key="2">
    <source>
        <dbReference type="Proteomes" id="UP000030752"/>
    </source>
</evidence>
<evidence type="ECO:0008006" key="3">
    <source>
        <dbReference type="Google" id="ProtNLM"/>
    </source>
</evidence>
<dbReference type="AlphaFoldDB" id="W2RSW7"/>
<dbReference type="Pfam" id="PF13489">
    <property type="entry name" value="Methyltransf_23"/>
    <property type="match status" value="1"/>
</dbReference>
<dbReference type="Proteomes" id="UP000030752">
    <property type="component" value="Unassembled WGS sequence"/>
</dbReference>
<reference evidence="1 2" key="1">
    <citation type="submission" date="2013-03" db="EMBL/GenBank/DDBJ databases">
        <title>The Genome Sequence of Phialophora europaea CBS 101466.</title>
        <authorList>
            <consortium name="The Broad Institute Genomics Platform"/>
            <person name="Cuomo C."/>
            <person name="de Hoog S."/>
            <person name="Gorbushina A."/>
            <person name="Walker B."/>
            <person name="Young S.K."/>
            <person name="Zeng Q."/>
            <person name="Gargeya S."/>
            <person name="Fitzgerald M."/>
            <person name="Haas B."/>
            <person name="Abouelleil A."/>
            <person name="Allen A.W."/>
            <person name="Alvarado L."/>
            <person name="Arachchi H.M."/>
            <person name="Berlin A.M."/>
            <person name="Chapman S.B."/>
            <person name="Gainer-Dewar J."/>
            <person name="Goldberg J."/>
            <person name="Griggs A."/>
            <person name="Gujja S."/>
            <person name="Hansen M."/>
            <person name="Howarth C."/>
            <person name="Imamovic A."/>
            <person name="Ireland A."/>
            <person name="Larimer J."/>
            <person name="McCowan C."/>
            <person name="Murphy C."/>
            <person name="Pearson M."/>
            <person name="Poon T.W."/>
            <person name="Priest M."/>
            <person name="Roberts A."/>
            <person name="Saif S."/>
            <person name="Shea T."/>
            <person name="Sisk P."/>
            <person name="Sykes S."/>
            <person name="Wortman J."/>
            <person name="Nusbaum C."/>
            <person name="Birren B."/>
        </authorList>
    </citation>
    <scope>NUCLEOTIDE SEQUENCE [LARGE SCALE GENOMIC DNA]</scope>
    <source>
        <strain evidence="1 2">CBS 101466</strain>
    </source>
</reference>
<dbReference type="RefSeq" id="XP_008718332.1">
    <property type="nucleotide sequence ID" value="XM_008720110.1"/>
</dbReference>
<dbReference type="VEuPathDB" id="FungiDB:HMPREF1541_05773"/>
<evidence type="ECO:0000313" key="1">
    <source>
        <dbReference type="EMBL" id="ETN39547.1"/>
    </source>
</evidence>
<dbReference type="SUPFAM" id="SSF53335">
    <property type="entry name" value="S-adenosyl-L-methionine-dependent methyltransferases"/>
    <property type="match status" value="1"/>
</dbReference>
<name>W2RSW7_CYPE1</name>
<dbReference type="OrthoDB" id="6329284at2759"/>
<gene>
    <name evidence="1" type="ORF">HMPREF1541_05773</name>
</gene>
<dbReference type="InParanoid" id="W2RSW7"/>
<accession>W2RSW7</accession>
<proteinExistence type="predicted"/>
<keyword evidence="2" id="KW-1185">Reference proteome</keyword>
<dbReference type="InterPro" id="IPR029063">
    <property type="entry name" value="SAM-dependent_MTases_sf"/>
</dbReference>
<dbReference type="EMBL" id="KB822721">
    <property type="protein sequence ID" value="ETN39547.1"/>
    <property type="molecule type" value="Genomic_DNA"/>
</dbReference>